<name>A0A9K3PUP6_9STRA</name>
<proteinExistence type="inferred from homology"/>
<dbReference type="Pfam" id="PF13233">
    <property type="entry name" value="Complex1_LYR_2"/>
    <property type="match status" value="1"/>
</dbReference>
<dbReference type="PANTHER" id="PTHR13137:SF6">
    <property type="entry name" value="SUCCINATE DEHYDROGENASE ASSEMBLY FACTOR 3, MITOCHONDRIAL"/>
    <property type="match status" value="1"/>
</dbReference>
<dbReference type="EMBL" id="JAGRRH010000018">
    <property type="protein sequence ID" value="KAG7350824.1"/>
    <property type="molecule type" value="Genomic_DNA"/>
</dbReference>
<evidence type="ECO:0000256" key="1">
    <source>
        <dbReference type="ARBA" id="ARBA00004305"/>
    </source>
</evidence>
<evidence type="ECO:0000256" key="6">
    <source>
        <dbReference type="RuleBase" id="RU368039"/>
    </source>
</evidence>
<gene>
    <name evidence="7" type="ORF">IV203_010184</name>
    <name evidence="8" type="ORF">IV203_035559</name>
</gene>
<evidence type="ECO:0000256" key="4">
    <source>
        <dbReference type="ARBA" id="ARBA00023128"/>
    </source>
</evidence>
<dbReference type="EMBL" id="JAGRRH010000013">
    <property type="protein sequence ID" value="KAG7360460.1"/>
    <property type="molecule type" value="Genomic_DNA"/>
</dbReference>
<evidence type="ECO:0000256" key="2">
    <source>
        <dbReference type="ARBA" id="ARBA00006020"/>
    </source>
</evidence>
<comment type="similarity">
    <text evidence="2 6">Belongs to the complex I LYR family. SDHAF3 subfamily.</text>
</comment>
<evidence type="ECO:0000256" key="3">
    <source>
        <dbReference type="ARBA" id="ARBA00022946"/>
    </source>
</evidence>
<reference evidence="8" key="1">
    <citation type="journal article" date="2021" name="Sci. Rep.">
        <title>Diploid genomic architecture of Nitzschia inconspicua, an elite biomass production diatom.</title>
        <authorList>
            <person name="Oliver A."/>
            <person name="Podell S."/>
            <person name="Pinowska A."/>
            <person name="Traller J.C."/>
            <person name="Smith S.R."/>
            <person name="McClure R."/>
            <person name="Beliaev A."/>
            <person name="Bohutskyi P."/>
            <person name="Hill E.A."/>
            <person name="Rabines A."/>
            <person name="Zheng H."/>
            <person name="Allen L.Z."/>
            <person name="Kuo A."/>
            <person name="Grigoriev I.V."/>
            <person name="Allen A.E."/>
            <person name="Hazlebeck D."/>
            <person name="Allen E.E."/>
        </authorList>
    </citation>
    <scope>NUCLEOTIDE SEQUENCE</scope>
    <source>
        <strain evidence="8">Hildebrandi</strain>
    </source>
</reference>
<accession>A0A9K3PUP6</accession>
<evidence type="ECO:0000313" key="7">
    <source>
        <dbReference type="EMBL" id="KAG7350824.1"/>
    </source>
</evidence>
<dbReference type="Proteomes" id="UP000693970">
    <property type="component" value="Unassembled WGS sequence"/>
</dbReference>
<comment type="subcellular location">
    <subcellularLocation>
        <location evidence="1 6">Mitochondrion matrix</location>
    </subcellularLocation>
</comment>
<protein>
    <recommendedName>
        <fullName evidence="6">Succinate dehydrogenase assembly factor 3</fullName>
        <shortName evidence="6">SDH assembly factor 3</shortName>
        <shortName evidence="6">SDHAF3</shortName>
    </recommendedName>
</protein>
<reference evidence="8" key="2">
    <citation type="submission" date="2021-04" db="EMBL/GenBank/DDBJ databases">
        <authorList>
            <person name="Podell S."/>
        </authorList>
    </citation>
    <scope>NUCLEOTIDE SEQUENCE</scope>
    <source>
        <strain evidence="8">Hildebrandi</strain>
    </source>
</reference>
<evidence type="ECO:0000313" key="9">
    <source>
        <dbReference type="Proteomes" id="UP000693970"/>
    </source>
</evidence>
<keyword evidence="9" id="KW-1185">Reference proteome</keyword>
<dbReference type="GO" id="GO:0005759">
    <property type="term" value="C:mitochondrial matrix"/>
    <property type="evidence" value="ECO:0007669"/>
    <property type="project" value="UniProtKB-SubCell"/>
</dbReference>
<dbReference type="OrthoDB" id="278329at2759"/>
<dbReference type="GO" id="GO:0005758">
    <property type="term" value="C:mitochondrial intermembrane space"/>
    <property type="evidence" value="ECO:0007669"/>
    <property type="project" value="TreeGrafter"/>
</dbReference>
<dbReference type="AlphaFoldDB" id="A0A9K3PUP6"/>
<dbReference type="GO" id="GO:0034553">
    <property type="term" value="P:mitochondrial respiratory chain complex II assembly"/>
    <property type="evidence" value="ECO:0007669"/>
    <property type="project" value="UniProtKB-UniRule"/>
</dbReference>
<evidence type="ECO:0000256" key="5">
    <source>
        <dbReference type="ARBA" id="ARBA00023186"/>
    </source>
</evidence>
<keyword evidence="5 6" id="KW-0143">Chaperone</keyword>
<dbReference type="GO" id="GO:0006105">
    <property type="term" value="P:succinate metabolic process"/>
    <property type="evidence" value="ECO:0007669"/>
    <property type="project" value="TreeGrafter"/>
</dbReference>
<dbReference type="PANTHER" id="PTHR13137">
    <property type="entry name" value="DC11 ACN9 HOMOLOG"/>
    <property type="match status" value="1"/>
</dbReference>
<comment type="subunit">
    <text evidence="6">Interacts with the iron-sulfur protein subunit within the SDH catalytic dimer.</text>
</comment>
<keyword evidence="4 6" id="KW-0496">Mitochondrion</keyword>
<dbReference type="InterPro" id="IPR008381">
    <property type="entry name" value="SDHAF3/Sdh7"/>
</dbReference>
<sequence length="130" mass="14821">MSSTAAATKGKDAALSLYRSIRKAHRRYLPYEMKELGDSYVKSEFKLFKKVTDPAQLDQFYKGWNQYVDQLLQTARTKESIATGSLDQDSKNIDAVSFGRHLPKDVELSEEQRLQLEKLKEETTKAASGR</sequence>
<keyword evidence="3" id="KW-0809">Transit peptide</keyword>
<organism evidence="8 9">
    <name type="scientific">Nitzschia inconspicua</name>
    <dbReference type="NCBI Taxonomy" id="303405"/>
    <lineage>
        <taxon>Eukaryota</taxon>
        <taxon>Sar</taxon>
        <taxon>Stramenopiles</taxon>
        <taxon>Ochrophyta</taxon>
        <taxon>Bacillariophyta</taxon>
        <taxon>Bacillariophyceae</taxon>
        <taxon>Bacillariophycidae</taxon>
        <taxon>Bacillariales</taxon>
        <taxon>Bacillariaceae</taxon>
        <taxon>Nitzschia</taxon>
    </lineage>
</organism>
<comment type="caution">
    <text evidence="8">The sequence shown here is derived from an EMBL/GenBank/DDBJ whole genome shotgun (WGS) entry which is preliminary data.</text>
</comment>
<comment type="function">
    <text evidence="6">Plays an essential role in the assembly of succinate dehydrogenase (SDH), an enzyme complex (also referred to as respiratory complex II) that is a component of both the tricarboxylic acid (TCA) cycle and the mitochondrial electron transport chain, and which couples the oxidation of succinate to fumarate with the reduction of ubiquinone (coenzyme Q) to ubiquinol. Promotes maturation of the iron-sulfur protein subunit of the SDH catalytic dimer, protecting it from the deleterious effects of oxidants. May act together with SDHAF1.</text>
</comment>
<evidence type="ECO:0000313" key="8">
    <source>
        <dbReference type="EMBL" id="KAG7360460.1"/>
    </source>
</evidence>
<dbReference type="CDD" id="cd20270">
    <property type="entry name" value="Complex1_LYR_SDHAF3_LYRM10"/>
    <property type="match status" value="1"/>
</dbReference>